<dbReference type="InterPro" id="IPR036291">
    <property type="entry name" value="NAD(P)-bd_dom_sf"/>
</dbReference>
<feature type="domain" description="NAD-dependent epimerase/dehydratase" evidence="2">
    <location>
        <begin position="4"/>
        <end position="243"/>
    </location>
</feature>
<keyword evidence="4" id="KW-1185">Reference proteome</keyword>
<dbReference type="SUPFAM" id="SSF51735">
    <property type="entry name" value="NAD(P)-binding Rossmann-fold domains"/>
    <property type="match status" value="1"/>
</dbReference>
<dbReference type="OrthoDB" id="9811743at2"/>
<dbReference type="InterPro" id="IPR001509">
    <property type="entry name" value="Epimerase_deHydtase"/>
</dbReference>
<comment type="caution">
    <text evidence="3">The sequence shown here is derived from an EMBL/GenBank/DDBJ whole genome shotgun (WGS) entry which is preliminary data.</text>
</comment>
<dbReference type="PANTHER" id="PTHR43000">
    <property type="entry name" value="DTDP-D-GLUCOSE 4,6-DEHYDRATASE-RELATED"/>
    <property type="match status" value="1"/>
</dbReference>
<evidence type="ECO:0000313" key="4">
    <source>
        <dbReference type="Proteomes" id="UP000012081"/>
    </source>
</evidence>
<evidence type="ECO:0000256" key="1">
    <source>
        <dbReference type="ARBA" id="ARBA00007637"/>
    </source>
</evidence>
<dbReference type="Gene3D" id="3.40.50.720">
    <property type="entry name" value="NAD(P)-binding Rossmann-like Domain"/>
    <property type="match status" value="1"/>
</dbReference>
<dbReference type="PATRIC" id="fig|1300222.3.peg.1227"/>
<dbReference type="Pfam" id="PF01370">
    <property type="entry name" value="Epimerase"/>
    <property type="match status" value="1"/>
</dbReference>
<proteinExistence type="inferred from homology"/>
<dbReference type="AlphaFoldDB" id="M8DIY8"/>
<accession>M8DIY8</accession>
<gene>
    <name evidence="3" type="ORF">I532_05980</name>
</gene>
<dbReference type="EMBL" id="APBN01000002">
    <property type="protein sequence ID" value="EMT53538.1"/>
    <property type="molecule type" value="Genomic_DNA"/>
</dbReference>
<dbReference type="RefSeq" id="WP_003387020.1">
    <property type="nucleotide sequence ID" value="NZ_APBN01000002.1"/>
</dbReference>
<sequence length="316" mass="35236">MRKVLITGCAGFIGSHLTQRLLQEGHHVVGVDGFIDNYDVACKLRNLSLIGQHSLFTFHSALLSEKRWEEWLDEVDLVFHLAALPGVRTSWGKAFSDYLAHNLLATQELLDACTRLKTAPKVIISSSSSVYGTMREGMTDEQSPIHPISPYGVTKAAMEQICRVYVEAYGLPVVMLRYFTVYGPRQRPDMAFHRFFKQLLRGEPITVYGDGLQSRDFTFVSDAVEANLLAEKYAGPGDVYNIGGDREIKLMEVLELMGQLTSTVPAVVHLPAIAGDSRRTSADIRLAQSKLGYHPKVKLEEGLRLQLEDIRAQLKG</sequence>
<organism evidence="3 4">
    <name type="scientific">Brevibacillus borstelensis AK1</name>
    <dbReference type="NCBI Taxonomy" id="1300222"/>
    <lineage>
        <taxon>Bacteria</taxon>
        <taxon>Bacillati</taxon>
        <taxon>Bacillota</taxon>
        <taxon>Bacilli</taxon>
        <taxon>Bacillales</taxon>
        <taxon>Paenibacillaceae</taxon>
        <taxon>Brevibacillus</taxon>
    </lineage>
</organism>
<protein>
    <submittedName>
        <fullName evidence="3">Nucleotide sugar epimerase</fullName>
    </submittedName>
</protein>
<dbReference type="STRING" id="1300222.I532_05980"/>
<evidence type="ECO:0000259" key="2">
    <source>
        <dbReference type="Pfam" id="PF01370"/>
    </source>
</evidence>
<comment type="similarity">
    <text evidence="1">Belongs to the NAD(P)-dependent epimerase/dehydratase family.</text>
</comment>
<dbReference type="PRINTS" id="PR01713">
    <property type="entry name" value="NUCEPIMERASE"/>
</dbReference>
<reference evidence="3 4" key="1">
    <citation type="submission" date="2013-03" db="EMBL/GenBank/DDBJ databases">
        <title>Assembly of a new bacterial strain Brevibacillus borstelensis AK1.</title>
        <authorList>
            <person name="Rajan I."/>
            <person name="PoliReddy D."/>
            <person name="Sugumar T."/>
            <person name="Rathinam K."/>
            <person name="Alqarawi S."/>
            <person name="Khalil A.B."/>
            <person name="Sivakumar N."/>
        </authorList>
    </citation>
    <scope>NUCLEOTIDE SEQUENCE [LARGE SCALE GENOMIC DNA]</scope>
    <source>
        <strain evidence="3 4">AK1</strain>
    </source>
</reference>
<name>M8DIY8_9BACL</name>
<dbReference type="Proteomes" id="UP000012081">
    <property type="component" value="Unassembled WGS sequence"/>
</dbReference>
<evidence type="ECO:0000313" key="3">
    <source>
        <dbReference type="EMBL" id="EMT53538.1"/>
    </source>
</evidence>